<feature type="domain" description="N-acetyltransferase" evidence="1">
    <location>
        <begin position="7"/>
        <end position="147"/>
    </location>
</feature>
<dbReference type="RefSeq" id="WP_184809494.1">
    <property type="nucleotide sequence ID" value="NZ_JACHJQ010000002.1"/>
</dbReference>
<keyword evidence="2" id="KW-0012">Acyltransferase</keyword>
<reference evidence="2 3" key="1">
    <citation type="submission" date="2020-08" db="EMBL/GenBank/DDBJ databases">
        <title>Genomic Encyclopedia of Type Strains, Phase III (KMG-III): the genomes of soil and plant-associated and newly described type strains.</title>
        <authorList>
            <person name="Whitman W."/>
        </authorList>
    </citation>
    <scope>NUCLEOTIDE SEQUENCE [LARGE SCALE GENOMIC DNA]</scope>
    <source>
        <strain evidence="2 3">CECT 8960</strain>
    </source>
</reference>
<organism evidence="2 3">
    <name type="scientific">Actinophytocola algeriensis</name>
    <dbReference type="NCBI Taxonomy" id="1768010"/>
    <lineage>
        <taxon>Bacteria</taxon>
        <taxon>Bacillati</taxon>
        <taxon>Actinomycetota</taxon>
        <taxon>Actinomycetes</taxon>
        <taxon>Pseudonocardiales</taxon>
        <taxon>Pseudonocardiaceae</taxon>
    </lineage>
</organism>
<evidence type="ECO:0000313" key="3">
    <source>
        <dbReference type="Proteomes" id="UP000520767"/>
    </source>
</evidence>
<dbReference type="EC" id="2.3.1.59" evidence="2"/>
<evidence type="ECO:0000259" key="1">
    <source>
        <dbReference type="PROSITE" id="PS51186"/>
    </source>
</evidence>
<dbReference type="InterPro" id="IPR000182">
    <property type="entry name" value="GNAT_dom"/>
</dbReference>
<sequence>MTDVRVAHTADLSAADLAAVRDLLVAAFDGDYSDEDWDHTIGGVHALAWSGDVLVGHAAVVQRRFLYQGRALRTGYVEGVAVHAGHRRLGLGAAVMAPVERVIRAAYDLGALSSSELGIPFYEARGWQRWQGPTSALTPDGTERTADDDGGVYVLPVTPVDLGHPITCDWRDGDVW</sequence>
<comment type="caution">
    <text evidence="2">The sequence shown here is derived from an EMBL/GenBank/DDBJ whole genome shotgun (WGS) entry which is preliminary data.</text>
</comment>
<accession>A0A7W7VCR6</accession>
<dbReference type="Pfam" id="PF13527">
    <property type="entry name" value="Acetyltransf_9"/>
    <property type="match status" value="1"/>
</dbReference>
<dbReference type="EMBL" id="JACHJQ010000002">
    <property type="protein sequence ID" value="MBB4905220.1"/>
    <property type="molecule type" value="Genomic_DNA"/>
</dbReference>
<dbReference type="PROSITE" id="PS51186">
    <property type="entry name" value="GNAT"/>
    <property type="match status" value="1"/>
</dbReference>
<dbReference type="Proteomes" id="UP000520767">
    <property type="component" value="Unassembled WGS sequence"/>
</dbReference>
<dbReference type="InterPro" id="IPR016181">
    <property type="entry name" value="Acyl_CoA_acyltransferase"/>
</dbReference>
<dbReference type="CDD" id="cd04301">
    <property type="entry name" value="NAT_SF"/>
    <property type="match status" value="1"/>
</dbReference>
<name>A0A7W7VCR6_9PSEU</name>
<proteinExistence type="predicted"/>
<protein>
    <submittedName>
        <fullName evidence="2">Aminoglycoside 2'-N-acetyltransferase I</fullName>
        <ecNumber evidence="2">2.3.1.59</ecNumber>
    </submittedName>
</protein>
<dbReference type="GO" id="GO:0047921">
    <property type="term" value="F:aminoglycoside 2'-N-acetyltransferase activity"/>
    <property type="evidence" value="ECO:0007669"/>
    <property type="project" value="UniProtKB-EC"/>
</dbReference>
<keyword evidence="2" id="KW-0808">Transferase</keyword>
<gene>
    <name evidence="2" type="ORF">FHR82_001437</name>
</gene>
<dbReference type="SUPFAM" id="SSF55729">
    <property type="entry name" value="Acyl-CoA N-acyltransferases (Nat)"/>
    <property type="match status" value="1"/>
</dbReference>
<keyword evidence="3" id="KW-1185">Reference proteome</keyword>
<dbReference type="Gene3D" id="3.40.630.30">
    <property type="match status" value="1"/>
</dbReference>
<dbReference type="AlphaFoldDB" id="A0A7W7VCR6"/>
<evidence type="ECO:0000313" key="2">
    <source>
        <dbReference type="EMBL" id="MBB4905220.1"/>
    </source>
</evidence>